<feature type="chain" id="PRO_5046364743" evidence="1">
    <location>
        <begin position="24"/>
        <end position="145"/>
    </location>
</feature>
<keyword evidence="3" id="KW-1185">Reference proteome</keyword>
<evidence type="ECO:0000313" key="2">
    <source>
        <dbReference type="EMBL" id="NRD24352.1"/>
    </source>
</evidence>
<reference evidence="2 3" key="1">
    <citation type="journal article" date="2015" name="Int. J. Syst. Evol. Microbiol.">
        <title>Winogradskyella litoriviva sp. nov., isolated from coastal seawater.</title>
        <authorList>
            <person name="Nedashkovskaya O.I."/>
            <person name="Kukhlevskiy A.D."/>
            <person name="Zhukova N.V."/>
            <person name="Kim S.J."/>
            <person name="Rhee S.K."/>
            <person name="Mikhailov V.V."/>
        </authorList>
    </citation>
    <scope>NUCLEOTIDE SEQUENCE [LARGE SCALE GENOMIC DNA]</scope>
    <source>
        <strain evidence="2 3">KMM6491</strain>
    </source>
</reference>
<dbReference type="Pfam" id="PF05573">
    <property type="entry name" value="NosL"/>
    <property type="match status" value="1"/>
</dbReference>
<dbReference type="PANTHER" id="PTHR41247">
    <property type="entry name" value="HTH-TYPE TRANSCRIPTIONAL REPRESSOR YCNK"/>
    <property type="match status" value="1"/>
</dbReference>
<protein>
    <submittedName>
        <fullName evidence="2">Nitrous oxide reductase accessory protein NosL</fullName>
    </submittedName>
</protein>
<dbReference type="SUPFAM" id="SSF160387">
    <property type="entry name" value="NosL/MerB-like"/>
    <property type="match status" value="1"/>
</dbReference>
<organism evidence="2 3">
    <name type="scientific">Winogradskyella litoriviva</name>
    <dbReference type="NCBI Taxonomy" id="1220182"/>
    <lineage>
        <taxon>Bacteria</taxon>
        <taxon>Pseudomonadati</taxon>
        <taxon>Bacteroidota</taxon>
        <taxon>Flavobacteriia</taxon>
        <taxon>Flavobacteriales</taxon>
        <taxon>Flavobacteriaceae</taxon>
        <taxon>Winogradskyella</taxon>
    </lineage>
</organism>
<dbReference type="Proteomes" id="UP000805085">
    <property type="component" value="Unassembled WGS sequence"/>
</dbReference>
<name>A0ABX2E8E4_9FLAO</name>
<feature type="signal peptide" evidence="1">
    <location>
        <begin position="1"/>
        <end position="23"/>
    </location>
</feature>
<dbReference type="EMBL" id="JABRWQ010000006">
    <property type="protein sequence ID" value="NRD24352.1"/>
    <property type="molecule type" value="Genomic_DNA"/>
</dbReference>
<accession>A0ABX2E8E4</accession>
<proteinExistence type="predicted"/>
<evidence type="ECO:0000256" key="1">
    <source>
        <dbReference type="SAM" id="SignalP"/>
    </source>
</evidence>
<gene>
    <name evidence="2" type="ORF">HNV10_13925</name>
</gene>
<evidence type="ECO:0000313" key="3">
    <source>
        <dbReference type="Proteomes" id="UP000805085"/>
    </source>
</evidence>
<dbReference type="RefSeq" id="WP_173302007.1">
    <property type="nucleotide sequence ID" value="NZ_JABRWQ010000006.1"/>
</dbReference>
<dbReference type="PROSITE" id="PS51257">
    <property type="entry name" value="PROKAR_LIPOPROTEIN"/>
    <property type="match status" value="1"/>
</dbReference>
<comment type="caution">
    <text evidence="2">The sequence shown here is derived from an EMBL/GenBank/DDBJ whole genome shotgun (WGS) entry which is preliminary data.</text>
</comment>
<sequence>MKTLKHYSILTLLLIFSSCNVSPKPIEYGSDGCHFCKMTIVDKVHATEFITKKGKVYKFDATECMINYFDEFDTSEIELYLTNYFSKPEALTDATKATYIISKNIPSPMGAFLTAFENKSEAEKIQAEKGGKLYSWTELLAHFKD</sequence>
<keyword evidence="1" id="KW-0732">Signal</keyword>
<dbReference type="InterPro" id="IPR008719">
    <property type="entry name" value="N2O_reductase_NosL"/>
</dbReference>
<dbReference type="PANTHER" id="PTHR41247:SF1">
    <property type="entry name" value="HTH-TYPE TRANSCRIPTIONAL REPRESSOR YCNK"/>
    <property type="match status" value="1"/>
</dbReference>